<dbReference type="PROSITE" id="PS00610">
    <property type="entry name" value="NA_NEUROTRAN_SYMP_1"/>
    <property type="match status" value="1"/>
</dbReference>
<dbReference type="SUPFAM" id="SSF161070">
    <property type="entry name" value="SNF-like"/>
    <property type="match status" value="1"/>
</dbReference>
<dbReference type="AlphaFoldDB" id="A0A9N9RQW4"/>
<dbReference type="PANTHER" id="PTHR11616">
    <property type="entry name" value="SODIUM/CHLORIDE DEPENDENT TRANSPORTER"/>
    <property type="match status" value="1"/>
</dbReference>
<keyword evidence="3" id="KW-0813">Transport</keyword>
<dbReference type="GO" id="GO:0015293">
    <property type="term" value="F:symporter activity"/>
    <property type="evidence" value="ECO:0007669"/>
    <property type="project" value="UniProtKB-KW"/>
</dbReference>
<comment type="similarity">
    <text evidence="2">Belongs to the sodium:neurotransmitter symporter (SNF) (TC 2.A.22) family.</text>
</comment>
<feature type="binding site" evidence="8">
    <location>
        <position position="130"/>
    </location>
    <ligand>
        <name>Na(+)</name>
        <dbReference type="ChEBI" id="CHEBI:29101"/>
        <label>1</label>
    </ligand>
</feature>
<dbReference type="GO" id="GO:0006865">
    <property type="term" value="P:amino acid transport"/>
    <property type="evidence" value="ECO:0007669"/>
    <property type="project" value="TreeGrafter"/>
</dbReference>
<accession>A0A9N9RQW4</accession>
<feature type="binding site" evidence="8">
    <location>
        <position position="478"/>
    </location>
    <ligand>
        <name>Na(+)</name>
        <dbReference type="ChEBI" id="CHEBI:29101"/>
        <label>1</label>
    </ligand>
</feature>
<evidence type="ECO:0000313" key="12">
    <source>
        <dbReference type="Proteomes" id="UP001153620"/>
    </source>
</evidence>
<feature type="binding site" evidence="8">
    <location>
        <position position="477"/>
    </location>
    <ligand>
        <name>Na(+)</name>
        <dbReference type="ChEBI" id="CHEBI:29101"/>
        <label>1</label>
    </ligand>
</feature>
<evidence type="ECO:0000256" key="7">
    <source>
        <dbReference type="ARBA" id="ARBA00023136"/>
    </source>
</evidence>
<dbReference type="Pfam" id="PF00209">
    <property type="entry name" value="SNF"/>
    <property type="match status" value="1"/>
</dbReference>
<feature type="transmembrane region" description="Helical" evidence="10">
    <location>
        <begin position="621"/>
        <end position="645"/>
    </location>
</feature>
<dbReference type="PRINTS" id="PR00176">
    <property type="entry name" value="NANEUSMPORT"/>
</dbReference>
<reference evidence="11" key="1">
    <citation type="submission" date="2022-01" db="EMBL/GenBank/DDBJ databases">
        <authorList>
            <person name="King R."/>
        </authorList>
    </citation>
    <scope>NUCLEOTIDE SEQUENCE</scope>
</reference>
<dbReference type="InterPro" id="IPR037272">
    <property type="entry name" value="SNS_sf"/>
</dbReference>
<feature type="binding site" evidence="8">
    <location>
        <position position="127"/>
    </location>
    <ligand>
        <name>Na(+)</name>
        <dbReference type="ChEBI" id="CHEBI:29101"/>
        <label>1</label>
    </ligand>
</feature>
<keyword evidence="5" id="KW-0769">Symport</keyword>
<dbReference type="PANTHER" id="PTHR11616:SF182">
    <property type="entry name" value="TRANSPORTER"/>
    <property type="match status" value="1"/>
</dbReference>
<gene>
    <name evidence="11" type="ORF">CHIRRI_LOCUS4867</name>
</gene>
<dbReference type="GO" id="GO:0035725">
    <property type="term" value="P:sodium ion transmembrane transport"/>
    <property type="evidence" value="ECO:0007669"/>
    <property type="project" value="TreeGrafter"/>
</dbReference>
<organism evidence="11 12">
    <name type="scientific">Chironomus riparius</name>
    <dbReference type="NCBI Taxonomy" id="315576"/>
    <lineage>
        <taxon>Eukaryota</taxon>
        <taxon>Metazoa</taxon>
        <taxon>Ecdysozoa</taxon>
        <taxon>Arthropoda</taxon>
        <taxon>Hexapoda</taxon>
        <taxon>Insecta</taxon>
        <taxon>Pterygota</taxon>
        <taxon>Neoptera</taxon>
        <taxon>Endopterygota</taxon>
        <taxon>Diptera</taxon>
        <taxon>Nematocera</taxon>
        <taxon>Chironomoidea</taxon>
        <taxon>Chironomidae</taxon>
        <taxon>Chironominae</taxon>
        <taxon>Chironomus</taxon>
    </lineage>
</organism>
<feature type="transmembrane region" description="Helical" evidence="10">
    <location>
        <begin position="305"/>
        <end position="325"/>
    </location>
</feature>
<evidence type="ECO:0000256" key="8">
    <source>
        <dbReference type="PIRSR" id="PIRSR600175-1"/>
    </source>
</evidence>
<feature type="binding site" evidence="8">
    <location>
        <position position="134"/>
    </location>
    <ligand>
        <name>Na(+)</name>
        <dbReference type="ChEBI" id="CHEBI:29101"/>
        <label>1</label>
    </ligand>
</feature>
<proteinExistence type="inferred from homology"/>
<evidence type="ECO:0000256" key="5">
    <source>
        <dbReference type="ARBA" id="ARBA00022847"/>
    </source>
</evidence>
<dbReference type="NCBIfam" id="NF037979">
    <property type="entry name" value="Na_transp"/>
    <property type="match status" value="1"/>
</dbReference>
<dbReference type="EMBL" id="OU895878">
    <property type="protein sequence ID" value="CAG9801949.1"/>
    <property type="molecule type" value="Genomic_DNA"/>
</dbReference>
<dbReference type="GO" id="GO:0046872">
    <property type="term" value="F:metal ion binding"/>
    <property type="evidence" value="ECO:0007669"/>
    <property type="project" value="UniProtKB-KW"/>
</dbReference>
<keyword evidence="6 10" id="KW-1133">Transmembrane helix</keyword>
<evidence type="ECO:0000256" key="4">
    <source>
        <dbReference type="ARBA" id="ARBA00022692"/>
    </source>
</evidence>
<evidence type="ECO:0000256" key="9">
    <source>
        <dbReference type="SAM" id="MobiDB-lite"/>
    </source>
</evidence>
<reference evidence="11" key="2">
    <citation type="submission" date="2022-10" db="EMBL/GenBank/DDBJ databases">
        <authorList>
            <consortium name="ENA_rothamsted_submissions"/>
            <consortium name="culmorum"/>
            <person name="King R."/>
        </authorList>
    </citation>
    <scope>NUCLEOTIDE SEQUENCE</scope>
</reference>
<feature type="transmembrane region" description="Helical" evidence="10">
    <location>
        <begin position="152"/>
        <end position="172"/>
    </location>
</feature>
<evidence type="ECO:0000256" key="6">
    <source>
        <dbReference type="ARBA" id="ARBA00022989"/>
    </source>
</evidence>
<feature type="binding site" evidence="8">
    <location>
        <position position="474"/>
    </location>
    <ligand>
        <name>Na(+)</name>
        <dbReference type="ChEBI" id="CHEBI:29101"/>
        <label>1</label>
    </ligand>
</feature>
<keyword evidence="7 10" id="KW-0472">Membrane</keyword>
<feature type="transmembrane region" description="Helical" evidence="10">
    <location>
        <begin position="534"/>
        <end position="557"/>
    </location>
</feature>
<dbReference type="GO" id="GO:0005886">
    <property type="term" value="C:plasma membrane"/>
    <property type="evidence" value="ECO:0007669"/>
    <property type="project" value="TreeGrafter"/>
</dbReference>
<feature type="transmembrane region" description="Helical" evidence="10">
    <location>
        <begin position="578"/>
        <end position="601"/>
    </location>
</feature>
<feature type="transmembrane region" description="Helical" evidence="10">
    <location>
        <begin position="504"/>
        <end position="528"/>
    </location>
</feature>
<keyword evidence="8" id="KW-0479">Metal-binding</keyword>
<dbReference type="InterPro" id="IPR000175">
    <property type="entry name" value="Na/ntran_symport"/>
</dbReference>
<evidence type="ECO:0000256" key="1">
    <source>
        <dbReference type="ARBA" id="ARBA00004141"/>
    </source>
</evidence>
<sequence length="713" mass="79597">MANTAHLFRRQSSRDLNGSHRDYTKTLDELELKRLKEKLVRAESLGGRTLYGATNQAFISDDVLTSRHHNKPPSLLDIFEDPQPSISAPLQPPVEPLQDDNIIADEAQGDERESWDSKMTFILATIGYAVGLGNVWRFPYLAQKNGGGAFLVPYWIMLFIQGLPIFFLELAIGQRLRKGAIGVWNEVSPYLGGIGISSAIVSFIVALYYNTIIGWCLIYLFHSFENPLPWSECPVHLNPNMTYYYEKECNDSSPTQYYWYRSTLMSSPSVNEPEQFNFPIGIALIVAWTLIYLCMVQGITESGKVVYITAIFPYVVLIIFFFRGITLKGATDGIAHLFTPKWEILLDPVVWLEAGTQVFFSLGLAFGGLIAFSSYNPANNNCFRDALLVSFTNCGTSMFAGVVVFSIIGFKATAAYDACVERNDTKNEKCDLQAELSNSASGTGLAFIIFTEAINQFPGKQLWAVLFFLMLFTLGIDSQFGTLEGVISSLVDMKLFPNLPKEKITLILCVSCGALSITFANGAGSYIFQLMDSFAGSYTLLIIAFFECVGVSYVYGLRRFADDIELMTGSRPHIYWMLCWKYISPIAMLTILIASIYNLLVNGSSYPVWNPELGITEDKEWPHWCIFLACCLIGVSVLWIPVVALGRLFGIVIVEDSDPAWFPTAELRDVNGIVPHDPTEFEQAIFCFQPDGSEGMCCPTFISNPEEVLQEDE</sequence>
<feature type="transmembrane region" description="Helical" evidence="10">
    <location>
        <begin position="276"/>
        <end position="293"/>
    </location>
</feature>
<dbReference type="Proteomes" id="UP001153620">
    <property type="component" value="Chromosome 2"/>
</dbReference>
<feature type="transmembrane region" description="Helical" evidence="10">
    <location>
        <begin position="354"/>
        <end position="375"/>
    </location>
</feature>
<comment type="subcellular location">
    <subcellularLocation>
        <location evidence="1">Membrane</location>
        <topology evidence="1">Multi-pass membrane protein</topology>
    </subcellularLocation>
</comment>
<feature type="transmembrane region" description="Helical" evidence="10">
    <location>
        <begin position="121"/>
        <end position="140"/>
    </location>
</feature>
<dbReference type="CDD" id="cd10332">
    <property type="entry name" value="SLC6sbd-B0AT-like"/>
    <property type="match status" value="1"/>
</dbReference>
<evidence type="ECO:0008006" key="13">
    <source>
        <dbReference type="Google" id="ProtNLM"/>
    </source>
</evidence>
<keyword evidence="12" id="KW-1185">Reference proteome</keyword>
<feature type="transmembrane region" description="Helical" evidence="10">
    <location>
        <begin position="387"/>
        <end position="408"/>
    </location>
</feature>
<feature type="binding site" evidence="8">
    <location>
        <position position="361"/>
    </location>
    <ligand>
        <name>Na(+)</name>
        <dbReference type="ChEBI" id="CHEBI:29101"/>
        <label>1</label>
    </ligand>
</feature>
<feature type="transmembrane region" description="Helical" evidence="10">
    <location>
        <begin position="193"/>
        <end position="221"/>
    </location>
</feature>
<feature type="binding site" evidence="8">
    <location>
        <position position="393"/>
    </location>
    <ligand>
        <name>Na(+)</name>
        <dbReference type="ChEBI" id="CHEBI:29101"/>
        <label>1</label>
    </ligand>
</feature>
<feature type="region of interest" description="Disordered" evidence="9">
    <location>
        <begin position="1"/>
        <end position="21"/>
    </location>
</feature>
<evidence type="ECO:0000313" key="11">
    <source>
        <dbReference type="EMBL" id="CAG9801949.1"/>
    </source>
</evidence>
<evidence type="ECO:0000256" key="3">
    <source>
        <dbReference type="ARBA" id="ARBA00022448"/>
    </source>
</evidence>
<name>A0A9N9RQW4_9DIPT</name>
<keyword evidence="8" id="KW-0915">Sodium</keyword>
<feature type="transmembrane region" description="Helical" evidence="10">
    <location>
        <begin position="462"/>
        <end position="483"/>
    </location>
</feature>
<dbReference type="OrthoDB" id="6581954at2759"/>
<keyword evidence="4 10" id="KW-0812">Transmembrane</keyword>
<evidence type="ECO:0000256" key="10">
    <source>
        <dbReference type="SAM" id="Phobius"/>
    </source>
</evidence>
<feature type="binding site" evidence="8">
    <location>
        <position position="129"/>
    </location>
    <ligand>
        <name>Na(+)</name>
        <dbReference type="ChEBI" id="CHEBI:29101"/>
        <label>1</label>
    </ligand>
</feature>
<evidence type="ECO:0000256" key="2">
    <source>
        <dbReference type="ARBA" id="ARBA00006459"/>
    </source>
</evidence>
<protein>
    <recommendedName>
        <fullName evidence="13">Transporter</fullName>
    </recommendedName>
</protein>